<dbReference type="EMBL" id="MN577571">
    <property type="protein sequence ID" value="QGT50671.1"/>
    <property type="molecule type" value="Genomic_DNA"/>
</dbReference>
<gene>
    <name evidence="1" type="ORF">Elusimicrob1349_1410</name>
</gene>
<organism evidence="1">
    <name type="scientific">uncultured Elusimicrobia bacterium</name>
    <dbReference type="NCBI Taxonomy" id="699876"/>
    <lineage>
        <taxon>Bacteria</taxon>
        <taxon>Pseudomonadati</taxon>
        <taxon>Elusimicrobiota</taxon>
        <taxon>Elusimicrobia</taxon>
        <taxon>environmental samples</taxon>
    </lineage>
</organism>
<protein>
    <submittedName>
        <fullName evidence="1">Uncharacterized protein</fullName>
    </submittedName>
</protein>
<name>A0A650EMX9_9BACT</name>
<dbReference type="AlphaFoldDB" id="A0A650EMX9"/>
<proteinExistence type="predicted"/>
<sequence length="57" mass="6053">MSGMTTNNRSPTETLGDDGKEKVLAFARVINPPIGPAYKKCCCFAGFSPVYKTPQGG</sequence>
<evidence type="ECO:0000313" key="1">
    <source>
        <dbReference type="EMBL" id="QGT50671.1"/>
    </source>
</evidence>
<reference evidence="1" key="1">
    <citation type="journal article" date="2020" name="J. ISSAAS">
        <title>Lactobacilli and other gastrointestinal microbiota of Peromyscus leucopus, reservoir host for agents of Lyme disease and other zoonoses in North America.</title>
        <authorList>
            <person name="Milovic A."/>
            <person name="Bassam K."/>
            <person name="Shao H."/>
            <person name="Chatzistamou I."/>
            <person name="Tufts D.M."/>
            <person name="Diuk-Wasser M."/>
            <person name="Barbour A.G."/>
        </authorList>
    </citation>
    <scope>NUCLEOTIDE SEQUENCE</scope>
    <source>
        <strain evidence="1">LL30</strain>
    </source>
</reference>
<accession>A0A650EMX9</accession>